<evidence type="ECO:0000256" key="7">
    <source>
        <dbReference type="RuleBase" id="RU367016"/>
    </source>
</evidence>
<evidence type="ECO:0000313" key="11">
    <source>
        <dbReference type="Proteomes" id="UP000271548"/>
    </source>
</evidence>
<accession>A0A3A9YN84</accession>
<keyword evidence="5 7" id="KW-1133">Transmembrane helix</keyword>
<dbReference type="EMBL" id="RAZT01000001">
    <property type="protein sequence ID" value="RKN36417.1"/>
    <property type="molecule type" value="Genomic_DNA"/>
</dbReference>
<dbReference type="EMBL" id="RAZS01000003">
    <property type="protein sequence ID" value="RKN21244.1"/>
    <property type="molecule type" value="Genomic_DNA"/>
</dbReference>
<evidence type="ECO:0000256" key="3">
    <source>
        <dbReference type="ARBA" id="ARBA00022475"/>
    </source>
</evidence>
<evidence type="ECO:0000313" key="9">
    <source>
        <dbReference type="EMBL" id="RKN21244.1"/>
    </source>
</evidence>
<evidence type="ECO:0000256" key="6">
    <source>
        <dbReference type="ARBA" id="ARBA00023136"/>
    </source>
</evidence>
<keyword evidence="4 7" id="KW-0812">Transmembrane</keyword>
<comment type="subcellular location">
    <subcellularLocation>
        <location evidence="1 7">Cell membrane</location>
        <topology evidence="1 7">Multi-pass membrane protein</topology>
    </subcellularLocation>
</comment>
<dbReference type="Proteomes" id="UP000275865">
    <property type="component" value="Unassembled WGS sequence"/>
</dbReference>
<keyword evidence="11" id="KW-1185">Reference proteome</keyword>
<comment type="caution">
    <text evidence="7">Lacks conserved residue(s) required for the propagation of feature annotation.</text>
</comment>
<evidence type="ECO:0000313" key="10">
    <source>
        <dbReference type="EMBL" id="RKN36417.1"/>
    </source>
</evidence>
<feature type="domain" description="VTT" evidence="8">
    <location>
        <begin position="44"/>
        <end position="148"/>
    </location>
</feature>
<gene>
    <name evidence="10" type="ORF">D7044_01865</name>
    <name evidence="9" type="ORF">D7147_10725</name>
</gene>
<evidence type="ECO:0000256" key="4">
    <source>
        <dbReference type="ARBA" id="ARBA00022692"/>
    </source>
</evidence>
<dbReference type="Proteomes" id="UP000271548">
    <property type="component" value="Unassembled WGS sequence"/>
</dbReference>
<evidence type="ECO:0000256" key="1">
    <source>
        <dbReference type="ARBA" id="ARBA00004651"/>
    </source>
</evidence>
<dbReference type="InterPro" id="IPR032816">
    <property type="entry name" value="VTT_dom"/>
</dbReference>
<evidence type="ECO:0000256" key="2">
    <source>
        <dbReference type="ARBA" id="ARBA00010792"/>
    </source>
</evidence>
<proteinExistence type="inferred from homology"/>
<keyword evidence="6 7" id="KW-0472">Membrane</keyword>
<dbReference type="PANTHER" id="PTHR30353">
    <property type="entry name" value="INNER MEMBRANE PROTEIN DEDA-RELATED"/>
    <property type="match status" value="1"/>
</dbReference>
<dbReference type="RefSeq" id="WP_120676250.1">
    <property type="nucleotide sequence ID" value="NZ_JBFAYG010000010.1"/>
</dbReference>
<name>A0A3A9YN84_9ACTN</name>
<reference evidence="11 12" key="1">
    <citation type="submission" date="2018-09" db="EMBL/GenBank/DDBJ databases">
        <title>Micromonospora sp. nov. MS1-9, isolated from a root of Musa sp.</title>
        <authorList>
            <person name="Kuncharoen N."/>
            <person name="Kudo T."/>
            <person name="Ohkuma M."/>
            <person name="Yuki M."/>
            <person name="Tanasupawat S."/>
        </authorList>
    </citation>
    <scope>NUCLEOTIDE SEQUENCE [LARGE SCALE GENOMIC DNA]</scope>
    <source>
        <strain evidence="10 12">MS1-9</strain>
        <strain evidence="9 11">NGC1-4</strain>
    </source>
</reference>
<dbReference type="GO" id="GO:0005886">
    <property type="term" value="C:plasma membrane"/>
    <property type="evidence" value="ECO:0007669"/>
    <property type="project" value="UniProtKB-SubCell"/>
</dbReference>
<comment type="similarity">
    <text evidence="2 7">Belongs to the DedA family.</text>
</comment>
<dbReference type="InterPro" id="IPR032818">
    <property type="entry name" value="DedA-like"/>
</dbReference>
<organism evidence="10 12">
    <name type="scientific">Micromonospora musae</name>
    <dbReference type="NCBI Taxonomy" id="1894970"/>
    <lineage>
        <taxon>Bacteria</taxon>
        <taxon>Bacillati</taxon>
        <taxon>Actinomycetota</taxon>
        <taxon>Actinomycetes</taxon>
        <taxon>Micromonosporales</taxon>
        <taxon>Micromonosporaceae</taxon>
        <taxon>Micromonospora</taxon>
    </lineage>
</organism>
<feature type="transmembrane region" description="Helical" evidence="7">
    <location>
        <begin position="45"/>
        <end position="69"/>
    </location>
</feature>
<dbReference type="Pfam" id="PF09335">
    <property type="entry name" value="VTT_dom"/>
    <property type="match status" value="1"/>
</dbReference>
<comment type="caution">
    <text evidence="10">The sequence shown here is derived from an EMBL/GenBank/DDBJ whole genome shotgun (WGS) entry which is preliminary data.</text>
</comment>
<evidence type="ECO:0000313" key="12">
    <source>
        <dbReference type="Proteomes" id="UP000275865"/>
    </source>
</evidence>
<dbReference type="OrthoDB" id="5189166at2"/>
<evidence type="ECO:0000259" key="8">
    <source>
        <dbReference type="Pfam" id="PF09335"/>
    </source>
</evidence>
<protein>
    <recommendedName>
        <fullName evidence="8">VTT domain-containing protein</fullName>
    </recommendedName>
</protein>
<dbReference type="AlphaFoldDB" id="A0A3A9YN84"/>
<sequence>MTATLGALGWLILVVLFGSLVPVVPTGAAVSGAAALAAHQQPLTVVFVVAAGALGAYVGDLATYLVLLWGGERIARRLRLLREPQRFDRLAARVREGRVSLLLVSRLIPGGRVPVLLAGAVAGLTWRRFAVANAPASLAWSVLYAAIGVVGRAIFPEPWQSVVAAILLVVLVSQGLSWLGRRRTAPEPPPARP</sequence>
<feature type="transmembrane region" description="Helical" evidence="7">
    <location>
        <begin position="137"/>
        <end position="155"/>
    </location>
</feature>
<feature type="transmembrane region" description="Helical" evidence="7">
    <location>
        <begin position="161"/>
        <end position="179"/>
    </location>
</feature>
<keyword evidence="3 7" id="KW-1003">Cell membrane</keyword>
<dbReference type="PANTHER" id="PTHR30353:SF0">
    <property type="entry name" value="TRANSMEMBRANE PROTEIN"/>
    <property type="match status" value="1"/>
</dbReference>
<evidence type="ECO:0000256" key="5">
    <source>
        <dbReference type="ARBA" id="ARBA00022989"/>
    </source>
</evidence>